<dbReference type="VEuPathDB" id="FungiDB:M_BR32_EuGene_00107161"/>
<comment type="subcellular location">
    <subcellularLocation>
        <location evidence="1">Membrane</location>
        <topology evidence="1">Multi-pass membrane protein</topology>
    </subcellularLocation>
</comment>
<dbReference type="PANTHER" id="PTHR33048:SF31">
    <property type="entry name" value="INTEGRAL MEMBRANE PROTEIN"/>
    <property type="match status" value="1"/>
</dbReference>
<dbReference type="Proteomes" id="UP000294847">
    <property type="component" value="Chromosome 6"/>
</dbReference>
<name>A0A4P7NRX6_PYROR</name>
<evidence type="ECO:0000256" key="6">
    <source>
        <dbReference type="SAM" id="MobiDB-lite"/>
    </source>
</evidence>
<dbReference type="OMA" id="WGPDDWA"/>
<feature type="transmembrane region" description="Helical" evidence="7">
    <location>
        <begin position="166"/>
        <end position="191"/>
    </location>
</feature>
<keyword evidence="3 7" id="KW-1133">Transmembrane helix</keyword>
<dbReference type="InterPro" id="IPR052337">
    <property type="entry name" value="SAT4-like"/>
</dbReference>
<keyword evidence="2 7" id="KW-0812">Transmembrane</keyword>
<feature type="compositionally biased region" description="Polar residues" evidence="6">
    <location>
        <begin position="314"/>
        <end position="325"/>
    </location>
</feature>
<feature type="transmembrane region" description="Helical" evidence="7">
    <location>
        <begin position="120"/>
        <end position="146"/>
    </location>
</feature>
<protein>
    <recommendedName>
        <fullName evidence="8">Rhodopsin domain-containing protein</fullName>
    </recommendedName>
</protein>
<evidence type="ECO:0000256" key="5">
    <source>
        <dbReference type="ARBA" id="ARBA00038359"/>
    </source>
</evidence>
<feature type="transmembrane region" description="Helical" evidence="7">
    <location>
        <begin position="12"/>
        <end position="30"/>
    </location>
</feature>
<proteinExistence type="inferred from homology"/>
<keyword evidence="4 7" id="KW-0472">Membrane</keyword>
<dbReference type="AlphaFoldDB" id="A0A4P7NRX6"/>
<feature type="transmembrane region" description="Helical" evidence="7">
    <location>
        <begin position="84"/>
        <end position="108"/>
    </location>
</feature>
<evidence type="ECO:0000259" key="8">
    <source>
        <dbReference type="Pfam" id="PF20684"/>
    </source>
</evidence>
<evidence type="ECO:0000256" key="3">
    <source>
        <dbReference type="ARBA" id="ARBA00022989"/>
    </source>
</evidence>
<evidence type="ECO:0000256" key="1">
    <source>
        <dbReference type="ARBA" id="ARBA00004141"/>
    </source>
</evidence>
<dbReference type="Pfam" id="PF20684">
    <property type="entry name" value="Fung_rhodopsin"/>
    <property type="match status" value="1"/>
</dbReference>
<feature type="transmembrane region" description="Helical" evidence="7">
    <location>
        <begin position="237"/>
        <end position="260"/>
    </location>
</feature>
<sequence length="383" mass="42084">MGSATSKEMAAAVLIPLPFAVISMLLRFWIRARKNTWGPDDWAMVATVPVWLVTTISTIAMAWSGIGQQDDTLTPEQMVNSLRWFYIFQECWCFVLVTLKWSIGFTLLRIAGGKRWVTWLIYSCLVLVTICTGGTGMFLFFGCYPVEKNWHTDLPGTCHPREIQTALSFLVAAVSILTDWVFAILPAVLIWKLQMPSRVKMSVIGLLGLGFFASIAPIVRLRYLLLMNDATRLIQNLGIILAWAIAEVGIGLLVANLPACRPLLERALSRLTSFTGSKGKTLGHTGGDPETANKASYLELGEQSGAHGGRRGNSRTVGTETGTSNYGVETRIYGRDDLGGESVDSWAADQESMRRIVAKDSSGAIRVQTKFGVEVENDHRGGF</sequence>
<comment type="similarity">
    <text evidence="5">Belongs to the SAT4 family.</text>
</comment>
<feature type="region of interest" description="Disordered" evidence="6">
    <location>
        <begin position="303"/>
        <end position="325"/>
    </location>
</feature>
<evidence type="ECO:0000256" key="4">
    <source>
        <dbReference type="ARBA" id="ARBA00023136"/>
    </source>
</evidence>
<feature type="transmembrane region" description="Helical" evidence="7">
    <location>
        <begin position="42"/>
        <end position="64"/>
    </location>
</feature>
<feature type="domain" description="Rhodopsin" evidence="8">
    <location>
        <begin position="26"/>
        <end position="266"/>
    </location>
</feature>
<dbReference type="PANTHER" id="PTHR33048">
    <property type="entry name" value="PTH11-LIKE INTEGRAL MEMBRANE PROTEIN (AFU_ORTHOLOGUE AFUA_5G11245)"/>
    <property type="match status" value="1"/>
</dbReference>
<gene>
    <name evidence="9" type="ORF">PoMZ_06763</name>
</gene>
<dbReference type="GO" id="GO:0016020">
    <property type="term" value="C:membrane"/>
    <property type="evidence" value="ECO:0007669"/>
    <property type="project" value="UniProtKB-SubCell"/>
</dbReference>
<reference evidence="9 10" key="1">
    <citation type="journal article" date="2019" name="Mol. Biol. Evol.">
        <title>Blast fungal genomes show frequent chromosomal changes, gene gains and losses, and effector gene turnover.</title>
        <authorList>
            <person name="Gomez Luciano L.B."/>
            <person name="Jason Tsai I."/>
            <person name="Chuma I."/>
            <person name="Tosa Y."/>
            <person name="Chen Y.H."/>
            <person name="Li J.Y."/>
            <person name="Li M.Y."/>
            <person name="Jade Lu M.Y."/>
            <person name="Nakayashiki H."/>
            <person name="Li W.H."/>
        </authorList>
    </citation>
    <scope>NUCLEOTIDE SEQUENCE [LARGE SCALE GENOMIC DNA]</scope>
    <source>
        <strain evidence="9">MZ5-1-6</strain>
    </source>
</reference>
<organism evidence="9 10">
    <name type="scientific">Pyricularia oryzae</name>
    <name type="common">Rice blast fungus</name>
    <name type="synonym">Magnaporthe oryzae</name>
    <dbReference type="NCBI Taxonomy" id="318829"/>
    <lineage>
        <taxon>Eukaryota</taxon>
        <taxon>Fungi</taxon>
        <taxon>Dikarya</taxon>
        <taxon>Ascomycota</taxon>
        <taxon>Pezizomycotina</taxon>
        <taxon>Sordariomycetes</taxon>
        <taxon>Sordariomycetidae</taxon>
        <taxon>Magnaporthales</taxon>
        <taxon>Pyriculariaceae</taxon>
        <taxon>Pyricularia</taxon>
    </lineage>
</organism>
<feature type="transmembrane region" description="Helical" evidence="7">
    <location>
        <begin position="203"/>
        <end position="225"/>
    </location>
</feature>
<accession>A0A4P7NRX6</accession>
<dbReference type="EMBL" id="CP034209">
    <property type="protein sequence ID" value="QBZ65059.1"/>
    <property type="molecule type" value="Genomic_DNA"/>
</dbReference>
<evidence type="ECO:0000256" key="7">
    <source>
        <dbReference type="SAM" id="Phobius"/>
    </source>
</evidence>
<evidence type="ECO:0000313" key="10">
    <source>
        <dbReference type="Proteomes" id="UP000294847"/>
    </source>
</evidence>
<evidence type="ECO:0000256" key="2">
    <source>
        <dbReference type="ARBA" id="ARBA00022692"/>
    </source>
</evidence>
<evidence type="ECO:0000313" key="9">
    <source>
        <dbReference type="EMBL" id="QBZ65059.1"/>
    </source>
</evidence>
<dbReference type="InterPro" id="IPR049326">
    <property type="entry name" value="Rhodopsin_dom_fungi"/>
</dbReference>